<dbReference type="Gene3D" id="1.25.40.650">
    <property type="match status" value="1"/>
</dbReference>
<gene>
    <name evidence="2" type="ORF">theurythT_28680</name>
</gene>
<name>A0ABQ6H5I4_9GAMM</name>
<dbReference type="Gene3D" id="3.40.50.2300">
    <property type="match status" value="2"/>
</dbReference>
<protein>
    <submittedName>
        <fullName evidence="2">Penicillin-binding protein activator</fullName>
    </submittedName>
</protein>
<evidence type="ECO:0000313" key="2">
    <source>
        <dbReference type="EMBL" id="GLX83415.1"/>
    </source>
</evidence>
<evidence type="ECO:0000313" key="3">
    <source>
        <dbReference type="Proteomes" id="UP001157133"/>
    </source>
</evidence>
<dbReference type="EMBL" id="BSSU01000015">
    <property type="protein sequence ID" value="GLX83415.1"/>
    <property type="molecule type" value="Genomic_DNA"/>
</dbReference>
<keyword evidence="1" id="KW-0472">Membrane</keyword>
<dbReference type="PANTHER" id="PTHR38038:SF1">
    <property type="entry name" value="PENICILLIN-BINDING PROTEIN ACTIVATOR LPOA"/>
    <property type="match status" value="1"/>
</dbReference>
<sequence length="616" mass="69604">MVAAVATLTLMSCSSGPKKHTQEQTKTPAVVEQPQEVIEDAAYFIELSQQSLDTNPDQASQFLVNAANLYLAQEEHSNALWLAKNLLAKPELLTDERQYQLLLIKGQSLTVLDEDADIQALLTQANELVTSAQLPHDIKFYQLQALVAEKQNQTILQLDAQLRVFALNGQSSNDDIVRLWEKFSQLTQWQQQQLELKKAPMVTQWLSFTQIANQYGHNDDVMTRKLDTWQRQHSTHPANLIAEQFKEQIALTHINNQLQESQSKQVIAVILPLSGKQAMAGQVAQQGLLAAYQNKNESVLHFIDANTLEFETLEEQLTTLEASAVIGPLLKSHVEQFLAQNITLPSLLLNLPSANQLNENQIAISMRPEDEAIQAASQLANQNYQKPLILSHNDSVSQRIAQAFATHWFKSTAQPIESMTYSQGKEMQTQLKKSLSVEGSELRNKDLRIRLDQVIKTESRNRRDIDMIYIVGNNAQTRLIKPYIDVNTSTFASIIPVYASSRSHSLTHDDSALVDLNGMTFTEMPWLINSEQQNTPLSKEAKALWPNRSDSLQRIFAMGYDALSLIEKFNAFKAKPYVRHYGQTGVLKLNDENILTRSLLWGQYTRRDVKQLAFAQ</sequence>
<keyword evidence="3" id="KW-1185">Reference proteome</keyword>
<comment type="caution">
    <text evidence="2">The sequence shown here is derived from an EMBL/GenBank/DDBJ whole genome shotgun (WGS) entry which is preliminary data.</text>
</comment>
<dbReference type="InterPro" id="IPR007443">
    <property type="entry name" value="LpoA"/>
</dbReference>
<dbReference type="CDD" id="cd06339">
    <property type="entry name" value="PBP1_YraM_LppC_lipoprotein-like"/>
    <property type="match status" value="1"/>
</dbReference>
<dbReference type="SUPFAM" id="SSF53822">
    <property type="entry name" value="Periplasmic binding protein-like I"/>
    <property type="match status" value="1"/>
</dbReference>
<reference evidence="2 3" key="1">
    <citation type="submission" date="2023-03" db="EMBL/GenBank/DDBJ databases">
        <title>Draft genome sequence of Thalassotalea eurytherma JCM 18482T.</title>
        <authorList>
            <person name="Sawabe T."/>
        </authorList>
    </citation>
    <scope>NUCLEOTIDE SEQUENCE [LARGE SCALE GENOMIC DNA]</scope>
    <source>
        <strain evidence="2 3">JCM 18482</strain>
    </source>
</reference>
<accession>A0ABQ6H5I4</accession>
<dbReference type="PANTHER" id="PTHR38038">
    <property type="entry name" value="PENICILLIN-BINDING PROTEIN ACTIVATOR LPOA"/>
    <property type="match status" value="1"/>
</dbReference>
<dbReference type="Pfam" id="PF04348">
    <property type="entry name" value="LppC"/>
    <property type="match status" value="1"/>
</dbReference>
<dbReference type="Proteomes" id="UP001157133">
    <property type="component" value="Unassembled WGS sequence"/>
</dbReference>
<evidence type="ECO:0000256" key="1">
    <source>
        <dbReference type="ARBA" id="ARBA00023136"/>
    </source>
</evidence>
<proteinExistence type="predicted"/>
<dbReference type="InterPro" id="IPR028082">
    <property type="entry name" value="Peripla_BP_I"/>
</dbReference>
<organism evidence="2 3">
    <name type="scientific">Thalassotalea eurytherma</name>
    <dbReference type="NCBI Taxonomy" id="1144278"/>
    <lineage>
        <taxon>Bacteria</taxon>
        <taxon>Pseudomonadati</taxon>
        <taxon>Pseudomonadota</taxon>
        <taxon>Gammaproteobacteria</taxon>
        <taxon>Alteromonadales</taxon>
        <taxon>Colwelliaceae</taxon>
        <taxon>Thalassotalea</taxon>
    </lineage>
</organism>